<evidence type="ECO:0000256" key="1">
    <source>
        <dbReference type="SAM" id="MobiDB-lite"/>
    </source>
</evidence>
<feature type="non-terminal residue" evidence="2">
    <location>
        <position position="1"/>
    </location>
</feature>
<gene>
    <name evidence="2" type="ORF">FKW44_015984</name>
</gene>
<feature type="compositionally biased region" description="Polar residues" evidence="1">
    <location>
        <begin position="1"/>
        <end position="20"/>
    </location>
</feature>
<reference evidence="3" key="1">
    <citation type="submission" date="2021-01" db="EMBL/GenBank/DDBJ databases">
        <title>Caligus Genome Assembly.</title>
        <authorList>
            <person name="Gallardo-Escarate C."/>
        </authorList>
    </citation>
    <scope>NUCLEOTIDE SEQUENCE [LARGE SCALE GENOMIC DNA]</scope>
</reference>
<dbReference type="Proteomes" id="UP000595437">
    <property type="component" value="Chromosome 10"/>
</dbReference>
<sequence>QCTPSRFSRIVSSATGTSSRPDVYISASGDLEEPRAEQFSPCGLMGYRVNVP</sequence>
<keyword evidence="3" id="KW-1185">Reference proteome</keyword>
<name>A0A7T8H1R3_CALRO</name>
<feature type="non-terminal residue" evidence="2">
    <location>
        <position position="52"/>
    </location>
</feature>
<accession>A0A7T8H1R3</accession>
<protein>
    <submittedName>
        <fullName evidence="2">Epithelial chloride channel proteinlike</fullName>
    </submittedName>
</protein>
<dbReference type="EMBL" id="CP045899">
    <property type="protein sequence ID" value="QQP41566.1"/>
    <property type="molecule type" value="Genomic_DNA"/>
</dbReference>
<feature type="region of interest" description="Disordered" evidence="1">
    <location>
        <begin position="1"/>
        <end position="25"/>
    </location>
</feature>
<proteinExistence type="predicted"/>
<evidence type="ECO:0000313" key="2">
    <source>
        <dbReference type="EMBL" id="QQP41566.1"/>
    </source>
</evidence>
<organism evidence="2 3">
    <name type="scientific">Caligus rogercresseyi</name>
    <name type="common">Sea louse</name>
    <dbReference type="NCBI Taxonomy" id="217165"/>
    <lineage>
        <taxon>Eukaryota</taxon>
        <taxon>Metazoa</taxon>
        <taxon>Ecdysozoa</taxon>
        <taxon>Arthropoda</taxon>
        <taxon>Crustacea</taxon>
        <taxon>Multicrustacea</taxon>
        <taxon>Hexanauplia</taxon>
        <taxon>Copepoda</taxon>
        <taxon>Siphonostomatoida</taxon>
        <taxon>Caligidae</taxon>
        <taxon>Caligus</taxon>
    </lineage>
</organism>
<evidence type="ECO:0000313" key="3">
    <source>
        <dbReference type="Proteomes" id="UP000595437"/>
    </source>
</evidence>
<dbReference type="AlphaFoldDB" id="A0A7T8H1R3"/>